<dbReference type="InterPro" id="IPR005017">
    <property type="entry name" value="OMPP1/FadL/TodX"/>
</dbReference>
<gene>
    <name evidence="9" type="ORF">SAMN02982985_05516</name>
</gene>
<comment type="similarity">
    <text evidence="2">Belongs to the OmpP1/FadL family.</text>
</comment>
<proteinExistence type="inferred from homology"/>
<keyword evidence="4" id="KW-0812">Transmembrane</keyword>
<dbReference type="STRING" id="758825.SAMN02982985_05516"/>
<keyword evidence="10" id="KW-1185">Reference proteome</keyword>
<dbReference type="Proteomes" id="UP000199470">
    <property type="component" value="Unassembled WGS sequence"/>
</dbReference>
<evidence type="ECO:0000313" key="10">
    <source>
        <dbReference type="Proteomes" id="UP000199470"/>
    </source>
</evidence>
<evidence type="ECO:0000256" key="6">
    <source>
        <dbReference type="ARBA" id="ARBA00023136"/>
    </source>
</evidence>
<reference evidence="9 10" key="1">
    <citation type="submission" date="2016-10" db="EMBL/GenBank/DDBJ databases">
        <authorList>
            <person name="de Groot N.N."/>
        </authorList>
    </citation>
    <scope>NUCLEOTIDE SEQUENCE [LARGE SCALE GENOMIC DNA]</scope>
    <source>
        <strain evidence="9 10">ATCC 43154</strain>
    </source>
</reference>
<evidence type="ECO:0000256" key="8">
    <source>
        <dbReference type="SAM" id="SignalP"/>
    </source>
</evidence>
<evidence type="ECO:0000256" key="5">
    <source>
        <dbReference type="ARBA" id="ARBA00022729"/>
    </source>
</evidence>
<dbReference type="Pfam" id="PF03349">
    <property type="entry name" value="Toluene_X"/>
    <property type="match status" value="1"/>
</dbReference>
<dbReference type="RefSeq" id="WP_093390904.1">
    <property type="nucleotide sequence ID" value="NZ_FOTW01000038.1"/>
</dbReference>
<keyword evidence="5 8" id="KW-0732">Signal</keyword>
<feature type="chain" id="PRO_5011739481" evidence="8">
    <location>
        <begin position="24"/>
        <end position="471"/>
    </location>
</feature>
<feature type="signal peptide" evidence="8">
    <location>
        <begin position="1"/>
        <end position="23"/>
    </location>
</feature>
<dbReference type="PANTHER" id="PTHR35093">
    <property type="entry name" value="OUTER MEMBRANE PROTEIN NMB0088-RELATED"/>
    <property type="match status" value="1"/>
</dbReference>
<dbReference type="OrthoDB" id="19849at2"/>
<accession>A0A1I4U7H6</accession>
<evidence type="ECO:0000256" key="3">
    <source>
        <dbReference type="ARBA" id="ARBA00022452"/>
    </source>
</evidence>
<dbReference type="GO" id="GO:0009279">
    <property type="term" value="C:cell outer membrane"/>
    <property type="evidence" value="ECO:0007669"/>
    <property type="project" value="UniProtKB-SubCell"/>
</dbReference>
<keyword evidence="6" id="KW-0472">Membrane</keyword>
<comment type="subcellular location">
    <subcellularLocation>
        <location evidence="1">Cell outer membrane</location>
        <topology evidence="1">Multi-pass membrane protein</topology>
    </subcellularLocation>
</comment>
<dbReference type="Gene3D" id="2.40.160.60">
    <property type="entry name" value="Outer membrane protein transport protein (OMPP1/FadL/TodX)"/>
    <property type="match status" value="1"/>
</dbReference>
<evidence type="ECO:0000256" key="4">
    <source>
        <dbReference type="ARBA" id="ARBA00022692"/>
    </source>
</evidence>
<organism evidence="9 10">
    <name type="scientific">Rugamonas rubra</name>
    <dbReference type="NCBI Taxonomy" id="758825"/>
    <lineage>
        <taxon>Bacteria</taxon>
        <taxon>Pseudomonadati</taxon>
        <taxon>Pseudomonadota</taxon>
        <taxon>Betaproteobacteria</taxon>
        <taxon>Burkholderiales</taxon>
        <taxon>Oxalobacteraceae</taxon>
        <taxon>Telluria group</taxon>
        <taxon>Rugamonas</taxon>
    </lineage>
</organism>
<sequence length="471" mass="50642">MKQKYLPLLVAAALSAMSASALASGYRFGSQSVTAQGVADANAAEANDASTIFYNPAGLSRLDGMQINGGLTVVVPHSTYNDTGSTRFTKTPAGGTGTKDYAPESVVAPSFYLSKKLNEQWSVGMGMFVPYGAKLNYGSTWTGRYALNNIKLEAIALNPSASFKLNEHHAFGFGVTAEHMKAELGQAVDVQGSVMALAGSATGKHLAQQIAALGGNPAVLAQPIKDGRAENNGKDWGYGFNLGYMFTLDQATRFGIAYRSSIVHKLKGDTTWDFSGITSDAITNTVLAKASRKVNSAALVQLRTPETLSVNAFHQFDAKWAGMADVTWTRTARMGELHIEFPGTGEGDEVIRQNWKNTVRVSLGGTYKYNEALTLRSGVAYDQAPVASDELRHPALPDSDRVQLSFGASYKLNNNSTIDLAYSYLNFKDARTNYTNNCSPLGTTCTGNGETTRGLYQTHLQLLGVAYNYKF</sequence>
<evidence type="ECO:0000256" key="2">
    <source>
        <dbReference type="ARBA" id="ARBA00008163"/>
    </source>
</evidence>
<protein>
    <submittedName>
        <fullName evidence="9">Long-chain fatty acid transport protein</fullName>
    </submittedName>
</protein>
<evidence type="ECO:0000313" key="9">
    <source>
        <dbReference type="EMBL" id="SFM84855.1"/>
    </source>
</evidence>
<dbReference type="AlphaFoldDB" id="A0A1I4U7H6"/>
<dbReference type="GO" id="GO:0015483">
    <property type="term" value="F:long-chain fatty acid transporting porin activity"/>
    <property type="evidence" value="ECO:0007669"/>
    <property type="project" value="TreeGrafter"/>
</dbReference>
<dbReference type="PANTHER" id="PTHR35093:SF8">
    <property type="entry name" value="OUTER MEMBRANE PROTEIN NMB0088-RELATED"/>
    <property type="match status" value="1"/>
</dbReference>
<keyword evidence="7" id="KW-0998">Cell outer membrane</keyword>
<evidence type="ECO:0000256" key="1">
    <source>
        <dbReference type="ARBA" id="ARBA00004571"/>
    </source>
</evidence>
<keyword evidence="3" id="KW-1134">Transmembrane beta strand</keyword>
<evidence type="ECO:0000256" key="7">
    <source>
        <dbReference type="ARBA" id="ARBA00023237"/>
    </source>
</evidence>
<name>A0A1I4U7H6_9BURK</name>
<dbReference type="EMBL" id="FOTW01000038">
    <property type="protein sequence ID" value="SFM84855.1"/>
    <property type="molecule type" value="Genomic_DNA"/>
</dbReference>
<dbReference type="SUPFAM" id="SSF56935">
    <property type="entry name" value="Porins"/>
    <property type="match status" value="1"/>
</dbReference>